<name>A0A0E0H964_ORYNI</name>
<evidence type="ECO:0000256" key="1">
    <source>
        <dbReference type="SAM" id="MobiDB-lite"/>
    </source>
</evidence>
<dbReference type="AlphaFoldDB" id="A0A0E0H964"/>
<accession>A0A0E0H964</accession>
<dbReference type="Proteomes" id="UP000006591">
    <property type="component" value="Chromosome 5"/>
</dbReference>
<keyword evidence="3" id="KW-1185">Reference proteome</keyword>
<feature type="region of interest" description="Disordered" evidence="1">
    <location>
        <begin position="1"/>
        <end position="31"/>
    </location>
</feature>
<reference evidence="2" key="1">
    <citation type="submission" date="2015-04" db="UniProtKB">
        <authorList>
            <consortium name="EnsemblPlants"/>
        </authorList>
    </citation>
    <scope>IDENTIFICATION</scope>
    <source>
        <strain evidence="2">SL10</strain>
    </source>
</reference>
<sequence length="127" mass="14503">MEQARVPPSHGKAPRRRRRRKRGGRRPMSVATGRMEPALARVIWQTNCETEQQSTACHCDHCVHGFYHHHRALNEQASYCRLFYATAHTHQLATTSRDMPGLTFFTDIRNFASILGRDLLSGACNVK</sequence>
<evidence type="ECO:0000313" key="2">
    <source>
        <dbReference type="EnsemblPlants" id="ONIVA05G02670.3"/>
    </source>
</evidence>
<proteinExistence type="predicted"/>
<dbReference type="HOGENOM" id="CLU_1974094_0_0_1"/>
<organism evidence="2">
    <name type="scientific">Oryza nivara</name>
    <name type="common">Indian wild rice</name>
    <name type="synonym">Oryza sativa f. spontanea</name>
    <dbReference type="NCBI Taxonomy" id="4536"/>
    <lineage>
        <taxon>Eukaryota</taxon>
        <taxon>Viridiplantae</taxon>
        <taxon>Streptophyta</taxon>
        <taxon>Embryophyta</taxon>
        <taxon>Tracheophyta</taxon>
        <taxon>Spermatophyta</taxon>
        <taxon>Magnoliopsida</taxon>
        <taxon>Liliopsida</taxon>
        <taxon>Poales</taxon>
        <taxon>Poaceae</taxon>
        <taxon>BOP clade</taxon>
        <taxon>Oryzoideae</taxon>
        <taxon>Oryzeae</taxon>
        <taxon>Oryzinae</taxon>
        <taxon>Oryza</taxon>
    </lineage>
</organism>
<reference evidence="2" key="2">
    <citation type="submission" date="2018-04" db="EMBL/GenBank/DDBJ databases">
        <title>OnivRS2 (Oryza nivara Reference Sequence Version 2).</title>
        <authorList>
            <person name="Zhang J."/>
            <person name="Kudrna D."/>
            <person name="Lee S."/>
            <person name="Talag J."/>
            <person name="Rajasekar S."/>
            <person name="Welchert J."/>
            <person name="Hsing Y.-I."/>
            <person name="Wing R.A."/>
        </authorList>
    </citation>
    <scope>NUCLEOTIDE SEQUENCE [LARGE SCALE GENOMIC DNA]</scope>
    <source>
        <strain evidence="2">SL10</strain>
    </source>
</reference>
<feature type="compositionally biased region" description="Basic residues" evidence="1">
    <location>
        <begin position="12"/>
        <end position="25"/>
    </location>
</feature>
<protein>
    <submittedName>
        <fullName evidence="2">Uncharacterized protein</fullName>
    </submittedName>
</protein>
<dbReference type="Gramene" id="ONIVA05G02670.3">
    <property type="protein sequence ID" value="ONIVA05G02670.3"/>
    <property type="gene ID" value="ONIVA05G02670"/>
</dbReference>
<evidence type="ECO:0000313" key="3">
    <source>
        <dbReference type="Proteomes" id="UP000006591"/>
    </source>
</evidence>
<dbReference type="EnsemblPlants" id="ONIVA05G02670.3">
    <property type="protein sequence ID" value="ONIVA05G02670.3"/>
    <property type="gene ID" value="ONIVA05G02670"/>
</dbReference>